<feature type="transmembrane region" description="Helical" evidence="1">
    <location>
        <begin position="6"/>
        <end position="21"/>
    </location>
</feature>
<evidence type="ECO:0000313" key="5">
    <source>
        <dbReference type="Proteomes" id="UP001269271"/>
    </source>
</evidence>
<feature type="transmembrane region" description="Helical" evidence="1">
    <location>
        <begin position="53"/>
        <end position="72"/>
    </location>
</feature>
<reference evidence="3 4" key="1">
    <citation type="submission" date="2017-11" db="EMBL/GenBank/DDBJ databases">
        <authorList>
            <person name="Founou R.C."/>
            <person name="Founou L."/>
            <person name="Allam M."/>
            <person name="Ismail A."/>
            <person name="Essack S.Y."/>
        </authorList>
    </citation>
    <scope>NUCLEOTIDE SEQUENCE [LARGE SCALE GENOMIC DNA]</scope>
    <source>
        <strain evidence="3 4">G811N2B1</strain>
    </source>
</reference>
<dbReference type="EMBL" id="PGWX01000248">
    <property type="protein sequence ID" value="PPJ75867.1"/>
    <property type="molecule type" value="Genomic_DNA"/>
</dbReference>
<dbReference type="OMA" id="YMSVPYL"/>
<keyword evidence="1" id="KW-0472">Membrane</keyword>
<name>A0A2A1K6X2_STAHA</name>
<dbReference type="RefSeq" id="WP_011276450.1">
    <property type="nucleotide sequence ID" value="NZ_CABMHO010000076.1"/>
</dbReference>
<dbReference type="Proteomes" id="UP001269271">
    <property type="component" value="Unassembled WGS sequence"/>
</dbReference>
<comment type="caution">
    <text evidence="3">The sequence shown here is derived from an EMBL/GenBank/DDBJ whole genome shotgun (WGS) entry which is preliminary data.</text>
</comment>
<feature type="transmembrane region" description="Helical" evidence="1">
    <location>
        <begin position="148"/>
        <end position="166"/>
    </location>
</feature>
<accession>A0A2A1K6X2</accession>
<keyword evidence="1" id="KW-1133">Transmembrane helix</keyword>
<evidence type="ECO:0000313" key="3">
    <source>
        <dbReference type="EMBL" id="PPJ75867.1"/>
    </source>
</evidence>
<reference evidence="2 5" key="2">
    <citation type="submission" date="2023-08" db="EMBL/GenBank/DDBJ databases">
        <title>Genomic surveillance of Staphylococcus haemolyticus neonatal outbreak in southern France.</title>
        <authorList>
            <person name="Magnan C."/>
            <person name="Morsli M."/>
            <person name="Thiery B."/>
            <person name="Salipante F."/>
            <person name="Attar J."/>
            <person name="Massimo D.M."/>
            <person name="Ory J."/>
            <person name="Pantel A."/>
            <person name="Lavigne J.-P."/>
        </authorList>
    </citation>
    <scope>NUCLEOTIDE SEQUENCE [LARGE SCALE GENOMIC DNA]</scope>
    <source>
        <strain evidence="2 5">NSH026</strain>
    </source>
</reference>
<dbReference type="AlphaFoldDB" id="A0A2A1K6X2"/>
<protein>
    <submittedName>
        <fullName evidence="3">Uncharacterized protein</fullName>
    </submittedName>
</protein>
<dbReference type="Proteomes" id="UP000238153">
    <property type="component" value="Unassembled WGS sequence"/>
</dbReference>
<feature type="transmembrane region" description="Helical" evidence="1">
    <location>
        <begin position="28"/>
        <end position="47"/>
    </location>
</feature>
<keyword evidence="1" id="KW-0812">Transmembrane</keyword>
<gene>
    <name evidence="3" type="ORF">CV019_05150</name>
    <name evidence="2" type="ORF">RO950_03850</name>
</gene>
<keyword evidence="5" id="KW-1185">Reference proteome</keyword>
<evidence type="ECO:0000256" key="1">
    <source>
        <dbReference type="SAM" id="Phobius"/>
    </source>
</evidence>
<proteinExistence type="predicted"/>
<organism evidence="3 4">
    <name type="scientific">Staphylococcus haemolyticus</name>
    <dbReference type="NCBI Taxonomy" id="1283"/>
    <lineage>
        <taxon>Bacteria</taxon>
        <taxon>Bacillati</taxon>
        <taxon>Bacillota</taxon>
        <taxon>Bacilli</taxon>
        <taxon>Bacillales</taxon>
        <taxon>Staphylococcaceae</taxon>
        <taxon>Staphylococcus</taxon>
    </lineage>
</organism>
<dbReference type="EMBL" id="JAVSOO010000007">
    <property type="protein sequence ID" value="MDT4286149.1"/>
    <property type="molecule type" value="Genomic_DNA"/>
</dbReference>
<evidence type="ECO:0000313" key="2">
    <source>
        <dbReference type="EMBL" id="MDT4286149.1"/>
    </source>
</evidence>
<feature type="transmembrane region" description="Helical" evidence="1">
    <location>
        <begin position="84"/>
        <end position="104"/>
    </location>
</feature>
<evidence type="ECO:0000313" key="4">
    <source>
        <dbReference type="Proteomes" id="UP000238153"/>
    </source>
</evidence>
<dbReference type="STRING" id="1283.ShL2_02037"/>
<feature type="transmembrane region" description="Helical" evidence="1">
    <location>
        <begin position="116"/>
        <end position="136"/>
    </location>
</feature>
<sequence>MIIYVLINIAVVLGVLGLDLYKHQFKQLKFSSVLIAITINALINAIVIDKFNFITLCSIAFFICWLGLQFYLNHQHYTLVIYEYKSIALIFSIIISCSLFITYGSSDQSIYMSVPYLAPTIFLIGASAIFLGTFSRGELGIFKFIKKLKFPITIGYMLIIISIVLLTILTPFWYIFLIIYILLGIYLAWQLKNTNLKHHIENK</sequence>